<evidence type="ECO:0000313" key="2">
    <source>
        <dbReference type="Proteomes" id="UP000077755"/>
    </source>
</evidence>
<dbReference type="Gramene" id="KZN06835">
    <property type="protein sequence ID" value="KZN06835"/>
    <property type="gene ID" value="DCAR_007672"/>
</dbReference>
<keyword evidence="2" id="KW-1185">Reference proteome</keyword>
<proteinExistence type="predicted"/>
<dbReference type="EMBL" id="CP093344">
    <property type="protein sequence ID" value="WOG89426.1"/>
    <property type="molecule type" value="Genomic_DNA"/>
</dbReference>
<dbReference type="AlphaFoldDB" id="A0A166EQ25"/>
<reference evidence="1" key="1">
    <citation type="journal article" date="2016" name="Nat. Genet.">
        <title>A high-quality carrot genome assembly provides new insights into carotenoid accumulation and asterid genome evolution.</title>
        <authorList>
            <person name="Iorizzo M."/>
            <person name="Ellison S."/>
            <person name="Senalik D."/>
            <person name="Zeng P."/>
            <person name="Satapoomin P."/>
            <person name="Huang J."/>
            <person name="Bowman M."/>
            <person name="Iovene M."/>
            <person name="Sanseverino W."/>
            <person name="Cavagnaro P."/>
            <person name="Yildiz M."/>
            <person name="Macko-Podgorni A."/>
            <person name="Moranska E."/>
            <person name="Grzebelus E."/>
            <person name="Grzebelus D."/>
            <person name="Ashrafi H."/>
            <person name="Zheng Z."/>
            <person name="Cheng S."/>
            <person name="Spooner D."/>
            <person name="Van Deynze A."/>
            <person name="Simon P."/>
        </authorList>
    </citation>
    <scope>NUCLEOTIDE SEQUENCE</scope>
    <source>
        <tissue evidence="1">Leaf</tissue>
    </source>
</reference>
<evidence type="ECO:0000313" key="1">
    <source>
        <dbReference type="EMBL" id="WOG89426.1"/>
    </source>
</evidence>
<dbReference type="Proteomes" id="UP000077755">
    <property type="component" value="Chromosome 2"/>
</dbReference>
<organism evidence="1 2">
    <name type="scientific">Daucus carota subsp. sativus</name>
    <name type="common">Carrot</name>
    <dbReference type="NCBI Taxonomy" id="79200"/>
    <lineage>
        <taxon>Eukaryota</taxon>
        <taxon>Viridiplantae</taxon>
        <taxon>Streptophyta</taxon>
        <taxon>Embryophyta</taxon>
        <taxon>Tracheophyta</taxon>
        <taxon>Spermatophyta</taxon>
        <taxon>Magnoliopsida</taxon>
        <taxon>eudicotyledons</taxon>
        <taxon>Gunneridae</taxon>
        <taxon>Pentapetalae</taxon>
        <taxon>asterids</taxon>
        <taxon>campanulids</taxon>
        <taxon>Apiales</taxon>
        <taxon>Apiaceae</taxon>
        <taxon>Apioideae</taxon>
        <taxon>Scandiceae</taxon>
        <taxon>Daucinae</taxon>
        <taxon>Daucus</taxon>
        <taxon>Daucus sect. Daucus</taxon>
    </lineage>
</organism>
<sequence length="106" mass="11435">MSAMFTSHFGKEFFALAELILHDNRANFPQLFECAKMTTTPKISIDNGDLVLHGKTVLKGVPDNIMLTPGSGAGLVSRAFIRDMSSKCIHVFPVGVLEAPGFSTGH</sequence>
<reference evidence="1" key="2">
    <citation type="submission" date="2022-03" db="EMBL/GenBank/DDBJ databases">
        <title>Draft title - Genomic analysis of global carrot germplasm unveils the trajectory of domestication and the origin of high carotenoid orange carrot.</title>
        <authorList>
            <person name="Iorizzo M."/>
            <person name="Ellison S."/>
            <person name="Senalik D."/>
            <person name="Macko-Podgorni A."/>
            <person name="Grzebelus D."/>
            <person name="Bostan H."/>
            <person name="Rolling W."/>
            <person name="Curaba J."/>
            <person name="Simon P."/>
        </authorList>
    </citation>
    <scope>NUCLEOTIDE SEQUENCE</scope>
    <source>
        <tissue evidence="1">Leaf</tissue>
    </source>
</reference>
<gene>
    <name evidence="1" type="ORF">DCAR_0208664</name>
</gene>
<protein>
    <submittedName>
        <fullName evidence="1">Uncharacterized protein</fullName>
    </submittedName>
</protein>
<accession>A0A166EQ25</accession>
<name>A0A166EQ25_DAUCS</name>